<accession>A0A1I4BGE0</accession>
<dbReference type="InterPro" id="IPR027417">
    <property type="entry name" value="P-loop_NTPase"/>
</dbReference>
<dbReference type="InterPro" id="IPR051162">
    <property type="entry name" value="T4SS_component"/>
</dbReference>
<feature type="region of interest" description="Disordered" evidence="1">
    <location>
        <begin position="362"/>
        <end position="404"/>
    </location>
</feature>
<feature type="region of interest" description="Disordered" evidence="1">
    <location>
        <begin position="1"/>
        <end position="24"/>
    </location>
</feature>
<organism evidence="2 3">
    <name type="scientific">Halogranum rubrum</name>
    <dbReference type="NCBI Taxonomy" id="553466"/>
    <lineage>
        <taxon>Archaea</taxon>
        <taxon>Methanobacteriati</taxon>
        <taxon>Methanobacteriota</taxon>
        <taxon>Stenosarchaea group</taxon>
        <taxon>Halobacteria</taxon>
        <taxon>Halobacteriales</taxon>
        <taxon>Haloferacaceae</taxon>
    </lineage>
</organism>
<dbReference type="PANTHER" id="PTHR30121">
    <property type="entry name" value="UNCHARACTERIZED PROTEIN YJGR-RELATED"/>
    <property type="match status" value="1"/>
</dbReference>
<feature type="compositionally biased region" description="Low complexity" evidence="1">
    <location>
        <begin position="853"/>
        <end position="864"/>
    </location>
</feature>
<dbReference type="CDD" id="cd01127">
    <property type="entry name" value="TrwB_TraG_TraD_VirD4"/>
    <property type="match status" value="1"/>
</dbReference>
<evidence type="ECO:0000313" key="3">
    <source>
        <dbReference type="Proteomes" id="UP000199607"/>
    </source>
</evidence>
<dbReference type="Gene3D" id="3.40.50.300">
    <property type="entry name" value="P-loop containing nucleotide triphosphate hydrolases"/>
    <property type="match status" value="2"/>
</dbReference>
<evidence type="ECO:0000313" key="2">
    <source>
        <dbReference type="EMBL" id="SFK67237.1"/>
    </source>
</evidence>
<feature type="region of interest" description="Disordered" evidence="1">
    <location>
        <begin position="842"/>
        <end position="878"/>
    </location>
</feature>
<feature type="compositionally biased region" description="Basic and acidic residues" evidence="1">
    <location>
        <begin position="1"/>
        <end position="11"/>
    </location>
</feature>
<evidence type="ECO:0000256" key="1">
    <source>
        <dbReference type="SAM" id="MobiDB-lite"/>
    </source>
</evidence>
<proteinExistence type="predicted"/>
<dbReference type="SUPFAM" id="SSF52540">
    <property type="entry name" value="P-loop containing nucleoside triphosphate hydrolases"/>
    <property type="match status" value="1"/>
</dbReference>
<name>A0A1I4BGE0_9EURY</name>
<dbReference type="AlphaFoldDB" id="A0A1I4BGE0"/>
<gene>
    <name evidence="2" type="ORF">SAMN04487950_0510</name>
</gene>
<feature type="compositionally biased region" description="Polar residues" evidence="1">
    <location>
        <begin position="868"/>
        <end position="877"/>
    </location>
</feature>
<dbReference type="STRING" id="553466.SAMN04487950_0510"/>
<dbReference type="Proteomes" id="UP000199607">
    <property type="component" value="Unassembled WGS sequence"/>
</dbReference>
<dbReference type="PANTHER" id="PTHR30121:SF6">
    <property type="entry name" value="SLR6007 PROTEIN"/>
    <property type="match status" value="1"/>
</dbReference>
<dbReference type="EMBL" id="FOTC01000001">
    <property type="protein sequence ID" value="SFK67237.1"/>
    <property type="molecule type" value="Genomic_DNA"/>
</dbReference>
<sequence>MSHTPAADDPKQSPSPSSRHPRRSALKITPTDDTLTLETIHAQFQTLHRLCQQTATDVEWLLVKPESTAELEYYLSATDESGLARIEQFARRLFADPYELTQTTLTLPTQTLVAPTEPSPDGTDTPTTSVAGIEFHGHAERRHDWQLKLTDYAAFESDHRRTRNPLSTVVAAMVSATVPMVYQVLVRPKPDWTADAALRRDDLLTYEDTFTQRWFGSIDDRPVRERSLDDVDHSHAERIRQLDAKDARRSFDMNVRAVAIGDDDHSLDAIATLETAFSDVSNTYYTVRPHVVTGESAQRLAASITERTFRTGLGRTRRLTQRLPITANHSPCLVVDPTSLPSFCLVDGARLTTAGKQGLDITHGEASSVPRPPLERLSTYRQPGLTLGRPLTEDNETEPTPVSLPPSLQPLHIAWFGKTGSGKSTSLLNAMLDNHAATDGADILIDPKGGDLPIDYLRAHYARYGSLQNVYYFDCAETLPAISFFDIRDQLADGIDRTAAVEDVVDHYLDILRQVMGRERFDQAVRSPDIIRYLVKALFDPVNGHDVFGHDDLEEAAAQMHDSRDAPPVSDDGLARMLGGITTNSKRSFDELMQGVANRIEKIPADERLGQLFNHVAVDIEDDTVHPQFDFRTIIDEDAVVIFDLGALRPEAQRVITLVLLSQLWTALKRRHRAGDAEAYPLVNLFVEEASSIAVSNLLSDLLARGREFSLAVTLAMQFPAQLQAADSGAYAEVLNNVSTIVSGNVAVDERFERRFATADMTPPEVGNRLRALQRGQWFVSLPSPFAQPEPRPFVLSSQPLPPGHSEGSSPFSRQAEQRVTAAIERAHSRTQSQCGLLLTQRHEAESQSPRTAAQSSAESAQSAVDLTETTPHSPIQSALPLTKRLPMCVEYHEASHALVCTACTNRYAPTFEGMRDAIECCYSLDRIDRDDIPIHALNLTLSATERADSGYSDRQLAFLQAVYNAHQGRYDDLEYNLVTDSMVRLREYVGIDPAAVQELVDDGVLRHDGNQPHRLYTVSAAGRELIHEGYRRGLSHGDGKGDLGESSQHILMVEIGRQYIEQAFVTDEDSSVVEAVTYHPTPDGGRLDAAGLNSRGTVVVALEAERVNHDVKTGVPDDYDKMAACEPEEAIWITMNRADAHTVLQALNTPAEGPPRVEKTYSESSQPRRFSIDTPGCTAIYTLLYVRDTLLET</sequence>
<dbReference type="RefSeq" id="WP_245756831.1">
    <property type="nucleotide sequence ID" value="NZ_FOTC01000001.1"/>
</dbReference>
<keyword evidence="3" id="KW-1185">Reference proteome</keyword>
<protein>
    <recommendedName>
        <fullName evidence="4">AAA-like domain-containing protein</fullName>
    </recommendedName>
</protein>
<evidence type="ECO:0008006" key="4">
    <source>
        <dbReference type="Google" id="ProtNLM"/>
    </source>
</evidence>
<feature type="region of interest" description="Disordered" evidence="1">
    <location>
        <begin position="791"/>
        <end position="822"/>
    </location>
</feature>
<reference evidence="3" key="1">
    <citation type="submission" date="2016-10" db="EMBL/GenBank/DDBJ databases">
        <authorList>
            <person name="Varghese N."/>
            <person name="Submissions S."/>
        </authorList>
    </citation>
    <scope>NUCLEOTIDE SEQUENCE [LARGE SCALE GENOMIC DNA]</scope>
    <source>
        <strain evidence="3">CGMCC 1.7738</strain>
    </source>
</reference>